<sequence>MERYTFFYRTPSPFSQWHPTRFIIEGLTFNSAEQYMMYKKAVLFHDLEMSQRILNAKTPREQKEFGRLVKDFEKEKWDRHCKQFVYDANYAKFTQNQGLLEILLETRGTTLVEASPTDRIWGVGLLEDDPKIKNRKSWLGKNWLGEILTQLREDILRENEKNNME</sequence>
<dbReference type="InterPro" id="IPR037238">
    <property type="entry name" value="YbiA-like_sf"/>
</dbReference>
<accession>A0A6G3ZW95</accession>
<comment type="caution">
    <text evidence="4">The sequence shown here is derived from an EMBL/GenBank/DDBJ whole genome shotgun (WGS) entry which is preliminary data.</text>
</comment>
<dbReference type="SUPFAM" id="SSF143990">
    <property type="entry name" value="YbiA-like"/>
    <property type="match status" value="1"/>
</dbReference>
<dbReference type="NCBIfam" id="TIGR02464">
    <property type="entry name" value="ribofla_fusion"/>
    <property type="match status" value="1"/>
</dbReference>
<dbReference type="Gene3D" id="1.10.357.40">
    <property type="entry name" value="YbiA-like"/>
    <property type="match status" value="1"/>
</dbReference>
<evidence type="ECO:0000256" key="2">
    <source>
        <dbReference type="ARBA" id="ARBA00000751"/>
    </source>
</evidence>
<dbReference type="InterPro" id="IPR012816">
    <property type="entry name" value="NADAR"/>
</dbReference>
<dbReference type="AlphaFoldDB" id="A0A6G3ZW95"/>
<dbReference type="EMBL" id="JAAIKC010000002">
    <property type="protein sequence ID" value="NEW06402.1"/>
    <property type="molecule type" value="Genomic_DNA"/>
</dbReference>
<evidence type="ECO:0000256" key="1">
    <source>
        <dbReference type="ARBA" id="ARBA00000022"/>
    </source>
</evidence>
<feature type="domain" description="NADAR" evidence="3">
    <location>
        <begin position="6"/>
        <end position="155"/>
    </location>
</feature>
<dbReference type="CDD" id="cd15457">
    <property type="entry name" value="NADAR"/>
    <property type="match status" value="1"/>
</dbReference>
<proteinExistence type="predicted"/>
<organism evidence="4">
    <name type="scientific">Paenibacillus sp. SYP-B3998</name>
    <dbReference type="NCBI Taxonomy" id="2678564"/>
    <lineage>
        <taxon>Bacteria</taxon>
        <taxon>Bacillati</taxon>
        <taxon>Bacillota</taxon>
        <taxon>Bacilli</taxon>
        <taxon>Bacillales</taxon>
        <taxon>Paenibacillaceae</taxon>
        <taxon>Paenibacillus</taxon>
    </lineage>
</organism>
<evidence type="ECO:0000313" key="4">
    <source>
        <dbReference type="EMBL" id="NEW06402.1"/>
    </source>
</evidence>
<dbReference type="Pfam" id="PF08719">
    <property type="entry name" value="NADAR"/>
    <property type="match status" value="1"/>
</dbReference>
<name>A0A6G3ZW95_9BACL</name>
<comment type="catalytic activity">
    <reaction evidence="1">
        <text>5-amino-6-(5-phospho-D-ribosylamino)uracil + H2O = 5,6-diaminouracil + D-ribose 5-phosphate</text>
        <dbReference type="Rhea" id="RHEA:55020"/>
        <dbReference type="ChEBI" id="CHEBI:15377"/>
        <dbReference type="ChEBI" id="CHEBI:46252"/>
        <dbReference type="ChEBI" id="CHEBI:58453"/>
        <dbReference type="ChEBI" id="CHEBI:78346"/>
    </reaction>
</comment>
<gene>
    <name evidence="4" type="ORF">GK047_10310</name>
</gene>
<dbReference type="RefSeq" id="WP_163945183.1">
    <property type="nucleotide sequence ID" value="NZ_JAAIKC010000002.1"/>
</dbReference>
<comment type="catalytic activity">
    <reaction evidence="2">
        <text>2,5-diamino-6-hydroxy-4-(5-phosphoribosylamino)-pyrimidine + H2O = 2,5,6-triamino-4-hydroxypyrimidine + D-ribose 5-phosphate</text>
        <dbReference type="Rhea" id="RHEA:23436"/>
        <dbReference type="ChEBI" id="CHEBI:15377"/>
        <dbReference type="ChEBI" id="CHEBI:58614"/>
        <dbReference type="ChEBI" id="CHEBI:78346"/>
        <dbReference type="ChEBI" id="CHEBI:137796"/>
    </reaction>
</comment>
<reference evidence="4" key="1">
    <citation type="submission" date="2020-02" db="EMBL/GenBank/DDBJ databases">
        <authorList>
            <person name="Shen X.-R."/>
            <person name="Zhang Y.-X."/>
        </authorList>
    </citation>
    <scope>NUCLEOTIDE SEQUENCE</scope>
    <source>
        <strain evidence="4">SYP-B3998</strain>
    </source>
</reference>
<protein>
    <submittedName>
        <fullName evidence="4">NADAR family protein</fullName>
    </submittedName>
</protein>
<evidence type="ECO:0000259" key="3">
    <source>
        <dbReference type="Pfam" id="PF08719"/>
    </source>
</evidence>